<keyword evidence="7" id="KW-1278">Translocase</keyword>
<dbReference type="PROSITE" id="PS50893">
    <property type="entry name" value="ABC_TRANSPORTER_2"/>
    <property type="match status" value="2"/>
</dbReference>
<organism evidence="10 11">
    <name type="scientific">Aquibacillus albus</name>
    <dbReference type="NCBI Taxonomy" id="1168171"/>
    <lineage>
        <taxon>Bacteria</taxon>
        <taxon>Bacillati</taxon>
        <taxon>Bacillota</taxon>
        <taxon>Bacilli</taxon>
        <taxon>Bacillales</taxon>
        <taxon>Bacillaceae</taxon>
        <taxon>Aquibacillus</taxon>
    </lineage>
</organism>
<dbReference type="CDD" id="cd03225">
    <property type="entry name" value="ABC_cobalt_CbiO_domain1"/>
    <property type="match status" value="2"/>
</dbReference>
<reference evidence="10 11" key="1">
    <citation type="submission" date="2021-01" db="EMBL/GenBank/DDBJ databases">
        <title>Genomic Encyclopedia of Type Strains, Phase IV (KMG-IV): sequencing the most valuable type-strain genomes for metagenomic binning, comparative biology and taxonomic classification.</title>
        <authorList>
            <person name="Goeker M."/>
        </authorList>
    </citation>
    <scope>NUCLEOTIDE SEQUENCE [LARGE SCALE GENOMIC DNA]</scope>
    <source>
        <strain evidence="10 11">DSM 23711</strain>
    </source>
</reference>
<comment type="subcellular location">
    <subcellularLocation>
        <location evidence="1">Cell membrane</location>
        <topology evidence="1">Peripheral membrane protein</topology>
    </subcellularLocation>
</comment>
<evidence type="ECO:0000256" key="5">
    <source>
        <dbReference type="ARBA" id="ARBA00022741"/>
    </source>
</evidence>
<evidence type="ECO:0000256" key="8">
    <source>
        <dbReference type="ARBA" id="ARBA00023136"/>
    </source>
</evidence>
<keyword evidence="8" id="KW-0472">Membrane</keyword>
<comment type="similarity">
    <text evidence="2">Belongs to the ABC transporter superfamily.</text>
</comment>
<evidence type="ECO:0000256" key="3">
    <source>
        <dbReference type="ARBA" id="ARBA00022448"/>
    </source>
</evidence>
<dbReference type="Pfam" id="PF00005">
    <property type="entry name" value="ABC_tran"/>
    <property type="match status" value="2"/>
</dbReference>
<feature type="domain" description="ABC transporter" evidence="9">
    <location>
        <begin position="304"/>
        <end position="536"/>
    </location>
</feature>
<dbReference type="GO" id="GO:0016787">
    <property type="term" value="F:hydrolase activity"/>
    <property type="evidence" value="ECO:0007669"/>
    <property type="project" value="UniProtKB-KW"/>
</dbReference>
<proteinExistence type="inferred from homology"/>
<gene>
    <name evidence="10" type="ORF">JOC48_002678</name>
</gene>
<dbReference type="PROSITE" id="PS00211">
    <property type="entry name" value="ABC_TRANSPORTER_1"/>
    <property type="match status" value="2"/>
</dbReference>
<sequence length="557" mass="63045">MMEASAVKVDHLTLFFDDIPEKPVLNDISFEVNEMENLLILGPSGCGKSTLTHCLNGLFPRELDGNMNGDIFINQKNATDYRNGEISQHLGVVFQDPETQFCMFTVEDEIAFGLENKGVSPNEMEDKIDEVLGLVKMKECKHRNITTLSGGQKQKLALACILAMEPEILVLDEPTANLDPVAAKEFIHTLQQLQQHKKFSLLVIEHQLDGWVSLIDRSIMINAKGEIFYDGELRHGINKHRDTLEQLGIWIPKATKLALELEKKENHTFENLPLTIHELAAQSIDFKPSLNKGNGKPNQHDLAIKANELLWSKKDTDIINAKDIHLYSGQFVMILGANGSGKSSLSKLLAGIEKPSKGSVQLYDKPLQGWRERELRTKIGYVFQNPEHQFISDTVFDEVAFSLRLQGLTEREVINRVKAILEQCQLTSFTDLHPYTLSQGQKRRLSVATMIVDNQSLLFLDEPTFGQDASSTNQLLNLLMERHAQGTGIVMITHDMELVYQYAERVLVMENGQIALDTTPEQLWSLTREQLKQWQLELPVQVKLQRLLQKDVGYVHS</sequence>
<keyword evidence="6 10" id="KW-0067">ATP-binding</keyword>
<evidence type="ECO:0000313" key="11">
    <source>
        <dbReference type="Proteomes" id="UP001296943"/>
    </source>
</evidence>
<keyword evidence="10" id="KW-0378">Hydrolase</keyword>
<dbReference type="SMART" id="SM00382">
    <property type="entry name" value="AAA"/>
    <property type="match status" value="2"/>
</dbReference>
<dbReference type="InterPro" id="IPR003439">
    <property type="entry name" value="ABC_transporter-like_ATP-bd"/>
</dbReference>
<name>A0ABS2N2N0_9BACI</name>
<evidence type="ECO:0000256" key="1">
    <source>
        <dbReference type="ARBA" id="ARBA00004202"/>
    </source>
</evidence>
<evidence type="ECO:0000256" key="6">
    <source>
        <dbReference type="ARBA" id="ARBA00022840"/>
    </source>
</evidence>
<dbReference type="Proteomes" id="UP001296943">
    <property type="component" value="Unassembled WGS sequence"/>
</dbReference>
<keyword evidence="4" id="KW-1003">Cell membrane</keyword>
<keyword evidence="5" id="KW-0547">Nucleotide-binding</keyword>
<evidence type="ECO:0000313" key="10">
    <source>
        <dbReference type="EMBL" id="MBM7572175.1"/>
    </source>
</evidence>
<dbReference type="InterPro" id="IPR003593">
    <property type="entry name" value="AAA+_ATPase"/>
</dbReference>
<dbReference type="NCBIfam" id="NF010167">
    <property type="entry name" value="PRK13648.1"/>
    <property type="match status" value="2"/>
</dbReference>
<dbReference type="SUPFAM" id="SSF52540">
    <property type="entry name" value="P-loop containing nucleoside triphosphate hydrolases"/>
    <property type="match status" value="2"/>
</dbReference>
<evidence type="ECO:0000256" key="2">
    <source>
        <dbReference type="ARBA" id="ARBA00005417"/>
    </source>
</evidence>
<dbReference type="InterPro" id="IPR050095">
    <property type="entry name" value="ECF_ABC_transporter_ATP-bd"/>
</dbReference>
<dbReference type="InterPro" id="IPR015856">
    <property type="entry name" value="ABC_transpr_CbiO/EcfA_su"/>
</dbReference>
<comment type="caution">
    <text evidence="10">The sequence shown here is derived from an EMBL/GenBank/DDBJ whole genome shotgun (WGS) entry which is preliminary data.</text>
</comment>
<evidence type="ECO:0000256" key="4">
    <source>
        <dbReference type="ARBA" id="ARBA00022475"/>
    </source>
</evidence>
<dbReference type="EMBL" id="JAFBDR010000015">
    <property type="protein sequence ID" value="MBM7572175.1"/>
    <property type="molecule type" value="Genomic_DNA"/>
</dbReference>
<dbReference type="InterPro" id="IPR027417">
    <property type="entry name" value="P-loop_NTPase"/>
</dbReference>
<keyword evidence="3" id="KW-0813">Transport</keyword>
<dbReference type="PANTHER" id="PTHR43553">
    <property type="entry name" value="HEAVY METAL TRANSPORTER"/>
    <property type="match status" value="1"/>
</dbReference>
<protein>
    <submittedName>
        <fullName evidence="10">Energy-coupling factor transport system ATP-binding protein</fullName>
        <ecNumber evidence="10">3.6.3.-</ecNumber>
    </submittedName>
</protein>
<dbReference type="RefSeq" id="WP_204500397.1">
    <property type="nucleotide sequence ID" value="NZ_JAFBDR010000015.1"/>
</dbReference>
<evidence type="ECO:0000259" key="9">
    <source>
        <dbReference type="PROSITE" id="PS50893"/>
    </source>
</evidence>
<dbReference type="GO" id="GO:0005524">
    <property type="term" value="F:ATP binding"/>
    <property type="evidence" value="ECO:0007669"/>
    <property type="project" value="UniProtKB-KW"/>
</dbReference>
<dbReference type="EC" id="3.6.3.-" evidence="10"/>
<feature type="domain" description="ABC transporter" evidence="9">
    <location>
        <begin position="7"/>
        <end position="249"/>
    </location>
</feature>
<evidence type="ECO:0000256" key="7">
    <source>
        <dbReference type="ARBA" id="ARBA00022967"/>
    </source>
</evidence>
<keyword evidence="11" id="KW-1185">Reference proteome</keyword>
<dbReference type="Gene3D" id="3.40.50.300">
    <property type="entry name" value="P-loop containing nucleotide triphosphate hydrolases"/>
    <property type="match status" value="2"/>
</dbReference>
<dbReference type="InterPro" id="IPR017871">
    <property type="entry name" value="ABC_transporter-like_CS"/>
</dbReference>
<accession>A0ABS2N2N0</accession>